<keyword evidence="5" id="KW-1185">Reference proteome</keyword>
<protein>
    <submittedName>
        <fullName evidence="4">ATP-binding cassette domain-containing protein</fullName>
    </submittedName>
</protein>
<dbReference type="GO" id="GO:0005524">
    <property type="term" value="F:ATP binding"/>
    <property type="evidence" value="ECO:0007669"/>
    <property type="project" value="UniProtKB-KW"/>
</dbReference>
<dbReference type="PANTHER" id="PTHR24220:SF692">
    <property type="entry name" value="ABC TRANSPORTER DOMAIN-CONTAINING PROTEIN"/>
    <property type="match status" value="1"/>
</dbReference>
<dbReference type="InterPro" id="IPR003593">
    <property type="entry name" value="AAA+_ATPase"/>
</dbReference>
<organism evidence="4 5">
    <name type="scientific">Lentihominibacter faecis</name>
    <dbReference type="NCBI Taxonomy" id="2764712"/>
    <lineage>
        <taxon>Bacteria</taxon>
        <taxon>Bacillati</taxon>
        <taxon>Bacillota</taxon>
        <taxon>Clostridia</taxon>
        <taxon>Peptostreptococcales</taxon>
        <taxon>Anaerovoracaceae</taxon>
        <taxon>Lentihominibacter</taxon>
    </lineage>
</organism>
<dbReference type="AlphaFoldDB" id="A0A923NFU4"/>
<dbReference type="SUPFAM" id="SSF52540">
    <property type="entry name" value="P-loop containing nucleoside triphosphate hydrolases"/>
    <property type="match status" value="1"/>
</dbReference>
<dbReference type="EMBL" id="JACRWC010000098">
    <property type="protein sequence ID" value="MBC5999852.1"/>
    <property type="molecule type" value="Genomic_DNA"/>
</dbReference>
<evidence type="ECO:0000256" key="2">
    <source>
        <dbReference type="ARBA" id="ARBA00022840"/>
    </source>
</evidence>
<dbReference type="InterPro" id="IPR015854">
    <property type="entry name" value="ABC_transpr_LolD-like"/>
</dbReference>
<reference evidence="4" key="1">
    <citation type="submission" date="2020-08" db="EMBL/GenBank/DDBJ databases">
        <authorList>
            <person name="Liu C."/>
            <person name="Sun Q."/>
        </authorList>
    </citation>
    <scope>NUCLEOTIDE SEQUENCE</scope>
    <source>
        <strain evidence="4">BX16</strain>
    </source>
</reference>
<proteinExistence type="predicted"/>
<dbReference type="PROSITE" id="PS50893">
    <property type="entry name" value="ABC_TRANSPORTER_2"/>
    <property type="match status" value="1"/>
</dbReference>
<keyword evidence="2 4" id="KW-0067">ATP-binding</keyword>
<comment type="caution">
    <text evidence="4">The sequence shown here is derived from an EMBL/GenBank/DDBJ whole genome shotgun (WGS) entry which is preliminary data.</text>
</comment>
<sequence length="257" mass="28734">MLKIEHLTKIFGKGTINEMTALNDVNFHGSAGDFITIIGSNGAGKSTLMNCIAGVFPAESGTITLDGIDITKMPEHKRAKYIGRVFQDPMKGTAFDMTIEENLSIAYNKIRKRGLQAGISKADRELFQEKLSLLGMGLEDRMKEKVRLLSGGQRQALTLFMAVIAKPKLLLLDEHTAALDPSAARKVLEQTDYFAKDEKLCTMMITHNMKAALEHGNRTILMQGGQIKMDIRGREREEMTVEKLIEKFEIDNDRMLL</sequence>
<dbReference type="InterPro" id="IPR027417">
    <property type="entry name" value="P-loop_NTPase"/>
</dbReference>
<evidence type="ECO:0000313" key="5">
    <source>
        <dbReference type="Proteomes" id="UP000644115"/>
    </source>
</evidence>
<dbReference type="RefSeq" id="WP_249287230.1">
    <property type="nucleotide sequence ID" value="NZ_JACRWC010000098.1"/>
</dbReference>
<dbReference type="InterPro" id="IPR003439">
    <property type="entry name" value="ABC_transporter-like_ATP-bd"/>
</dbReference>
<dbReference type="Gene3D" id="3.40.50.300">
    <property type="entry name" value="P-loop containing nucleotide triphosphate hydrolases"/>
    <property type="match status" value="1"/>
</dbReference>
<dbReference type="PANTHER" id="PTHR24220">
    <property type="entry name" value="IMPORT ATP-BINDING PROTEIN"/>
    <property type="match status" value="1"/>
</dbReference>
<dbReference type="Proteomes" id="UP000644115">
    <property type="component" value="Unassembled WGS sequence"/>
</dbReference>
<gene>
    <name evidence="4" type="ORF">H8876_07560</name>
</gene>
<evidence type="ECO:0000256" key="1">
    <source>
        <dbReference type="ARBA" id="ARBA00022741"/>
    </source>
</evidence>
<dbReference type="GO" id="GO:0005886">
    <property type="term" value="C:plasma membrane"/>
    <property type="evidence" value="ECO:0007669"/>
    <property type="project" value="TreeGrafter"/>
</dbReference>
<evidence type="ECO:0000313" key="4">
    <source>
        <dbReference type="EMBL" id="MBC5999852.1"/>
    </source>
</evidence>
<name>A0A923NFU4_9FIRM</name>
<keyword evidence="1" id="KW-0547">Nucleotide-binding</keyword>
<accession>A0A923NFU4</accession>
<dbReference type="SMART" id="SM00382">
    <property type="entry name" value="AAA"/>
    <property type="match status" value="1"/>
</dbReference>
<dbReference type="GO" id="GO:0016887">
    <property type="term" value="F:ATP hydrolysis activity"/>
    <property type="evidence" value="ECO:0007669"/>
    <property type="project" value="InterPro"/>
</dbReference>
<feature type="domain" description="ABC transporter" evidence="3">
    <location>
        <begin position="2"/>
        <end position="249"/>
    </location>
</feature>
<dbReference type="Pfam" id="PF00005">
    <property type="entry name" value="ABC_tran"/>
    <property type="match status" value="1"/>
</dbReference>
<evidence type="ECO:0000259" key="3">
    <source>
        <dbReference type="PROSITE" id="PS50893"/>
    </source>
</evidence>
<dbReference type="GO" id="GO:0022857">
    <property type="term" value="F:transmembrane transporter activity"/>
    <property type="evidence" value="ECO:0007669"/>
    <property type="project" value="TreeGrafter"/>
</dbReference>